<keyword evidence="1" id="KW-0479">Metal-binding</keyword>
<gene>
    <name evidence="4" type="ORF">CK203_114797</name>
</gene>
<dbReference type="Pfam" id="PF00098">
    <property type="entry name" value="zf-CCHC"/>
    <property type="match status" value="1"/>
</dbReference>
<feature type="region of interest" description="Disordered" evidence="2">
    <location>
        <begin position="205"/>
        <end position="224"/>
    </location>
</feature>
<dbReference type="PANTHER" id="PTHR47592:SF31">
    <property type="entry name" value="ZINC FINGER, CCHC-TYPE-RELATED"/>
    <property type="match status" value="1"/>
</dbReference>
<dbReference type="PROSITE" id="PS50158">
    <property type="entry name" value="ZF_CCHC"/>
    <property type="match status" value="1"/>
</dbReference>
<dbReference type="InterPro" id="IPR054722">
    <property type="entry name" value="PolX-like_BBD"/>
</dbReference>
<dbReference type="EMBL" id="QGNW01002314">
    <property type="protein sequence ID" value="RVW21101.1"/>
    <property type="molecule type" value="Genomic_DNA"/>
</dbReference>
<evidence type="ECO:0000256" key="1">
    <source>
        <dbReference type="PROSITE-ProRule" id="PRU00047"/>
    </source>
</evidence>
<comment type="caution">
    <text evidence="4">The sequence shown here is derived from an EMBL/GenBank/DDBJ whole genome shotgun (WGS) entry which is preliminary data.</text>
</comment>
<feature type="domain" description="CCHC-type" evidence="3">
    <location>
        <begin position="181"/>
        <end position="196"/>
    </location>
</feature>
<accession>A0A438CCZ0</accession>
<sequence length="477" mass="53667">MLSSLNWNGIEVKMKQVRIMLEPCTPSSMPLVQMNSVGIATCTSAKEAWDILQVTHEGTNAVKVSKLQMLTSRFETIRMDDHETFGEFNAKLMDIVNSSLQSRKAKGIALKAIKEESLSSESEDDEKMSEGELTKFAKKFKKYMKFRKAKKESNDGKKWRNSIGKEKKMEKSVKKELKIECFKCGGKGHYAFECPSKKKDKKAMKVTWSDSESNQSSEKESNGSEECTNFIAFAASVNEEPLLKEASTIESHSWYLDSGCSHHMTGNKSLFTSFTEFDGGNVTFGDGNMARVKGKGTICAPNIPNLEEVLYVEGLKANLISISQMCENEFNVQFSQNLCKVFDLNDFCVMIGLRTCDNCYVVSQKSPSSSSLVCGSSKIACVNHLLEHRLLQNEKEHPIVKVRIDRGRKFDDANVVDRLKNHVLHSRSKHVDIKHHFIQDLVEDKIVSLEFFLMEGQIANNVTKPLDVSRLNHLGAP</sequence>
<protein>
    <recommendedName>
        <fullName evidence="3">CCHC-type domain-containing protein</fullName>
    </recommendedName>
</protein>
<dbReference type="GO" id="GO:0008270">
    <property type="term" value="F:zinc ion binding"/>
    <property type="evidence" value="ECO:0007669"/>
    <property type="project" value="UniProtKB-KW"/>
</dbReference>
<dbReference type="Pfam" id="PF22936">
    <property type="entry name" value="Pol_BBD"/>
    <property type="match status" value="1"/>
</dbReference>
<evidence type="ECO:0000313" key="4">
    <source>
        <dbReference type="EMBL" id="RVW21101.1"/>
    </source>
</evidence>
<dbReference type="GO" id="GO:0003676">
    <property type="term" value="F:nucleic acid binding"/>
    <property type="evidence" value="ECO:0007669"/>
    <property type="project" value="InterPro"/>
</dbReference>
<dbReference type="SMART" id="SM00343">
    <property type="entry name" value="ZnF_C2HC"/>
    <property type="match status" value="1"/>
</dbReference>
<organism evidence="4 5">
    <name type="scientific">Vitis vinifera</name>
    <name type="common">Grape</name>
    <dbReference type="NCBI Taxonomy" id="29760"/>
    <lineage>
        <taxon>Eukaryota</taxon>
        <taxon>Viridiplantae</taxon>
        <taxon>Streptophyta</taxon>
        <taxon>Embryophyta</taxon>
        <taxon>Tracheophyta</taxon>
        <taxon>Spermatophyta</taxon>
        <taxon>Magnoliopsida</taxon>
        <taxon>eudicotyledons</taxon>
        <taxon>Gunneridae</taxon>
        <taxon>Pentapetalae</taxon>
        <taxon>rosids</taxon>
        <taxon>Vitales</taxon>
        <taxon>Vitaceae</taxon>
        <taxon>Viteae</taxon>
        <taxon>Vitis</taxon>
    </lineage>
</organism>
<evidence type="ECO:0000259" key="3">
    <source>
        <dbReference type="PROSITE" id="PS50158"/>
    </source>
</evidence>
<dbReference type="Pfam" id="PF14223">
    <property type="entry name" value="Retrotran_gag_2"/>
    <property type="match status" value="1"/>
</dbReference>
<dbReference type="InterPro" id="IPR001878">
    <property type="entry name" value="Znf_CCHC"/>
</dbReference>
<proteinExistence type="predicted"/>
<dbReference type="AlphaFoldDB" id="A0A438CCZ0"/>
<name>A0A438CCZ0_VITVI</name>
<keyword evidence="1" id="KW-0863">Zinc-finger</keyword>
<dbReference type="PANTHER" id="PTHR47592">
    <property type="entry name" value="PBF68 PROTEIN"/>
    <property type="match status" value="1"/>
</dbReference>
<dbReference type="InterPro" id="IPR036875">
    <property type="entry name" value="Znf_CCHC_sf"/>
</dbReference>
<evidence type="ECO:0000313" key="5">
    <source>
        <dbReference type="Proteomes" id="UP000288805"/>
    </source>
</evidence>
<dbReference type="SUPFAM" id="SSF57756">
    <property type="entry name" value="Retrovirus zinc finger-like domains"/>
    <property type="match status" value="1"/>
</dbReference>
<reference evidence="4 5" key="1">
    <citation type="journal article" date="2018" name="PLoS Genet.">
        <title>Population sequencing reveals clonal diversity and ancestral inbreeding in the grapevine cultivar Chardonnay.</title>
        <authorList>
            <person name="Roach M.J."/>
            <person name="Johnson D.L."/>
            <person name="Bohlmann J."/>
            <person name="van Vuuren H.J."/>
            <person name="Jones S.J."/>
            <person name="Pretorius I.S."/>
            <person name="Schmidt S.A."/>
            <person name="Borneman A.R."/>
        </authorList>
    </citation>
    <scope>NUCLEOTIDE SEQUENCE [LARGE SCALE GENOMIC DNA]</scope>
    <source>
        <strain evidence="5">cv. Chardonnay</strain>
        <tissue evidence="4">Leaf</tissue>
    </source>
</reference>
<evidence type="ECO:0000256" key="2">
    <source>
        <dbReference type="SAM" id="MobiDB-lite"/>
    </source>
</evidence>
<dbReference type="Gene3D" id="4.10.60.10">
    <property type="entry name" value="Zinc finger, CCHC-type"/>
    <property type="match status" value="1"/>
</dbReference>
<keyword evidence="1" id="KW-0862">Zinc</keyword>
<dbReference type="Proteomes" id="UP000288805">
    <property type="component" value="Unassembled WGS sequence"/>
</dbReference>